<protein>
    <submittedName>
        <fullName evidence="2">Uncharacterized protein</fullName>
    </submittedName>
</protein>
<comment type="caution">
    <text evidence="2">The sequence shown here is derived from an EMBL/GenBank/DDBJ whole genome shotgun (WGS) entry which is preliminary data.</text>
</comment>
<gene>
    <name evidence="2" type="ORF">A9Q93_04895</name>
</gene>
<feature type="signal peptide" evidence="1">
    <location>
        <begin position="1"/>
        <end position="17"/>
    </location>
</feature>
<dbReference type="EMBL" id="MAAX01000078">
    <property type="protein sequence ID" value="OUS17518.1"/>
    <property type="molecule type" value="Genomic_DNA"/>
</dbReference>
<dbReference type="AlphaFoldDB" id="A0A1Z8B502"/>
<dbReference type="Proteomes" id="UP000196102">
    <property type="component" value="Unassembled WGS sequence"/>
</dbReference>
<evidence type="ECO:0000256" key="1">
    <source>
        <dbReference type="SAM" id="SignalP"/>
    </source>
</evidence>
<evidence type="ECO:0000313" key="3">
    <source>
        <dbReference type="Proteomes" id="UP000196102"/>
    </source>
</evidence>
<keyword evidence="1" id="KW-0732">Signal</keyword>
<feature type="chain" id="PRO_5013029512" evidence="1">
    <location>
        <begin position="18"/>
        <end position="199"/>
    </location>
</feature>
<evidence type="ECO:0000313" key="2">
    <source>
        <dbReference type="EMBL" id="OUS17518.1"/>
    </source>
</evidence>
<reference evidence="2 3" key="1">
    <citation type="journal article" date="2017" name="Proc. Natl. Acad. Sci. U.S.A.">
        <title>Simulation of Deepwater Horizon oil plume reveals substrate specialization within a complex community of hydrocarbon-degraders.</title>
        <authorList>
            <person name="Hu P."/>
            <person name="Dubinsky E.A."/>
            <person name="Probst A.J."/>
            <person name="Wang J."/>
            <person name="Sieber C.M.K."/>
            <person name="Tom L.M."/>
            <person name="Gardinali P."/>
            <person name="Banfield J.F."/>
            <person name="Atlas R.M."/>
            <person name="Andersen G.L."/>
        </authorList>
    </citation>
    <scope>NUCLEOTIDE SEQUENCE [LARGE SCALE GENOMIC DNA]</scope>
    <source>
        <strain evidence="2">35_9_T64</strain>
    </source>
</reference>
<proteinExistence type="predicted"/>
<accession>A0A1Z8B502</accession>
<organism evidence="2 3">
    <name type="scientific">Nonlabens dokdonensis</name>
    <dbReference type="NCBI Taxonomy" id="328515"/>
    <lineage>
        <taxon>Bacteria</taxon>
        <taxon>Pseudomonadati</taxon>
        <taxon>Bacteroidota</taxon>
        <taxon>Flavobacteriia</taxon>
        <taxon>Flavobacteriales</taxon>
        <taxon>Flavobacteriaceae</taxon>
        <taxon>Nonlabens</taxon>
    </lineage>
</organism>
<sequence length="199" mass="23351">MLLFIAAGLMMMTTAQAKEIDLKESNDFKINSTVYRNAQPVLFTYNNVDYAIFPDGRIEFEMPQRNVRSSHYRRSSTRRYNTYSTSILNNRRQFVRYNRRGQVVKIGNTRLFYNRLGMIKKVGNLDVGYAYGVLNRVGGLEVLYNRRGRMIAARGHVQVRNFYGHGHDCNEHNFGHFSDEEDDHQDWDNGIYFKRKASK</sequence>
<name>A0A1Z8B502_9FLAO</name>